<feature type="compositionally biased region" description="Basic and acidic residues" evidence="1">
    <location>
        <begin position="85"/>
        <end position="94"/>
    </location>
</feature>
<dbReference type="WBParaSite" id="PSU_v2.g12921.t1">
    <property type="protein sequence ID" value="PSU_v2.g12921.t1"/>
    <property type="gene ID" value="PSU_v2.g12921"/>
</dbReference>
<keyword evidence="2" id="KW-1185">Reference proteome</keyword>
<feature type="compositionally biased region" description="Polar residues" evidence="1">
    <location>
        <begin position="61"/>
        <end position="83"/>
    </location>
</feature>
<sequence length="112" mass="12119">MLARTVVASSLVGRRIVQTQAQVRLINSTFVNLKDKSVIDQAKEGAQNIADKAKETFQNVKEQVTATPSAQENEDGQTVTAKSQAKYDKTKESVDGEFGDAPNAATAAKKHR</sequence>
<dbReference type="Proteomes" id="UP000887577">
    <property type="component" value="Unplaced"/>
</dbReference>
<feature type="region of interest" description="Disordered" evidence="1">
    <location>
        <begin position="61"/>
        <end position="112"/>
    </location>
</feature>
<name>A0A914XY93_9BILA</name>
<dbReference type="AlphaFoldDB" id="A0A914XY93"/>
<proteinExistence type="predicted"/>
<evidence type="ECO:0000256" key="1">
    <source>
        <dbReference type="SAM" id="MobiDB-lite"/>
    </source>
</evidence>
<protein>
    <submittedName>
        <fullName evidence="3">Uncharacterized protein</fullName>
    </submittedName>
</protein>
<organism evidence="2 3">
    <name type="scientific">Panagrolaimus superbus</name>
    <dbReference type="NCBI Taxonomy" id="310955"/>
    <lineage>
        <taxon>Eukaryota</taxon>
        <taxon>Metazoa</taxon>
        <taxon>Ecdysozoa</taxon>
        <taxon>Nematoda</taxon>
        <taxon>Chromadorea</taxon>
        <taxon>Rhabditida</taxon>
        <taxon>Tylenchina</taxon>
        <taxon>Panagrolaimomorpha</taxon>
        <taxon>Panagrolaimoidea</taxon>
        <taxon>Panagrolaimidae</taxon>
        <taxon>Panagrolaimus</taxon>
    </lineage>
</organism>
<reference evidence="3" key="1">
    <citation type="submission" date="2022-11" db="UniProtKB">
        <authorList>
            <consortium name="WormBaseParasite"/>
        </authorList>
    </citation>
    <scope>IDENTIFICATION</scope>
</reference>
<evidence type="ECO:0000313" key="3">
    <source>
        <dbReference type="WBParaSite" id="PSU_v2.g12921.t1"/>
    </source>
</evidence>
<evidence type="ECO:0000313" key="2">
    <source>
        <dbReference type="Proteomes" id="UP000887577"/>
    </source>
</evidence>
<accession>A0A914XY93</accession>